<dbReference type="Proteomes" id="UP001500339">
    <property type="component" value="Unassembled WGS sequence"/>
</dbReference>
<keyword evidence="7" id="KW-0012">Acyltransferase</keyword>
<feature type="transmembrane region" description="Helical" evidence="8">
    <location>
        <begin position="402"/>
        <end position="421"/>
    </location>
</feature>
<evidence type="ECO:0000256" key="7">
    <source>
        <dbReference type="PIRNR" id="PIRNR016636"/>
    </source>
</evidence>
<dbReference type="InterPro" id="IPR051085">
    <property type="entry name" value="MB_O-acyltransferase"/>
</dbReference>
<gene>
    <name evidence="9" type="ORF">GCM10008905_09760</name>
</gene>
<comment type="similarity">
    <text evidence="2 7">Belongs to the membrane-bound acyltransferase family.</text>
</comment>
<evidence type="ECO:0000256" key="8">
    <source>
        <dbReference type="SAM" id="Phobius"/>
    </source>
</evidence>
<name>A0ABN1ISL8_9CLOT</name>
<comment type="subcellular location">
    <subcellularLocation>
        <location evidence="1">Cell membrane</location>
        <topology evidence="1">Multi-pass membrane protein</topology>
    </subcellularLocation>
</comment>
<dbReference type="PIRSF" id="PIRSF016636">
    <property type="entry name" value="AlgI_DltB"/>
    <property type="match status" value="1"/>
</dbReference>
<evidence type="ECO:0000256" key="1">
    <source>
        <dbReference type="ARBA" id="ARBA00004651"/>
    </source>
</evidence>
<dbReference type="RefSeq" id="WP_343767281.1">
    <property type="nucleotide sequence ID" value="NZ_BAAACF010000001.1"/>
</dbReference>
<feature type="transmembrane region" description="Helical" evidence="8">
    <location>
        <begin position="433"/>
        <end position="455"/>
    </location>
</feature>
<evidence type="ECO:0000256" key="6">
    <source>
        <dbReference type="ARBA" id="ARBA00023136"/>
    </source>
</evidence>
<dbReference type="Pfam" id="PF03062">
    <property type="entry name" value="MBOAT"/>
    <property type="match status" value="1"/>
</dbReference>
<dbReference type="InterPro" id="IPR024194">
    <property type="entry name" value="Ac/AlaTfrase_AlgI/DltB"/>
</dbReference>
<keyword evidence="3 7" id="KW-1003">Cell membrane</keyword>
<evidence type="ECO:0000256" key="4">
    <source>
        <dbReference type="ARBA" id="ARBA00022692"/>
    </source>
</evidence>
<keyword evidence="10" id="KW-1185">Reference proteome</keyword>
<dbReference type="InterPro" id="IPR004299">
    <property type="entry name" value="MBOAT_fam"/>
</dbReference>
<feature type="transmembrane region" description="Helical" evidence="8">
    <location>
        <begin position="6"/>
        <end position="23"/>
    </location>
</feature>
<accession>A0ABN1ISL8</accession>
<comment type="caution">
    <text evidence="9">The sequence shown here is derived from an EMBL/GenBank/DDBJ whole genome shotgun (WGS) entry which is preliminary data.</text>
</comment>
<protein>
    <submittedName>
        <fullName evidence="9">MBOAT family protein</fullName>
    </submittedName>
</protein>
<feature type="transmembrane region" description="Helical" evidence="8">
    <location>
        <begin position="73"/>
        <end position="93"/>
    </location>
</feature>
<keyword evidence="7" id="KW-0808">Transferase</keyword>
<feature type="transmembrane region" description="Helical" evidence="8">
    <location>
        <begin position="30"/>
        <end position="53"/>
    </location>
</feature>
<evidence type="ECO:0000313" key="10">
    <source>
        <dbReference type="Proteomes" id="UP001500339"/>
    </source>
</evidence>
<evidence type="ECO:0000256" key="3">
    <source>
        <dbReference type="ARBA" id="ARBA00022475"/>
    </source>
</evidence>
<keyword evidence="4 8" id="KW-0812">Transmembrane</keyword>
<feature type="transmembrane region" description="Helical" evidence="8">
    <location>
        <begin position="310"/>
        <end position="338"/>
    </location>
</feature>
<dbReference type="PANTHER" id="PTHR13285">
    <property type="entry name" value="ACYLTRANSFERASE"/>
    <property type="match status" value="1"/>
</dbReference>
<proteinExistence type="inferred from homology"/>
<organism evidence="9 10">
    <name type="scientific">Clostridium malenominatum</name>
    <dbReference type="NCBI Taxonomy" id="1539"/>
    <lineage>
        <taxon>Bacteria</taxon>
        <taxon>Bacillati</taxon>
        <taxon>Bacillota</taxon>
        <taxon>Clostridia</taxon>
        <taxon>Eubacteriales</taxon>
        <taxon>Clostridiaceae</taxon>
        <taxon>Clostridium</taxon>
    </lineage>
</organism>
<dbReference type="InterPro" id="IPR028362">
    <property type="entry name" value="AlgI"/>
</dbReference>
<evidence type="ECO:0000313" key="9">
    <source>
        <dbReference type="EMBL" id="GAA0720504.1"/>
    </source>
</evidence>
<dbReference type="EMBL" id="BAAACF010000001">
    <property type="protein sequence ID" value="GAA0720504.1"/>
    <property type="molecule type" value="Genomic_DNA"/>
</dbReference>
<sequence>MVFSSLLFLFLFLPSVILVYYVAPKRFRNLILFLASLIFYAWGEPVYIVIMIFSSLVDYTCGIVIDSRREEKAIAKTMLLLSIFINLGLLGFFKYYRFLIGSINDLFGVSLRNFNVTMPIGISFYTFQTMSYTIDVYRGKFPAQKNIIDYGTYVSLFSQLVAGPIVLYDTIAYQLKNRKESLADFGQGLERFIIGLGKKVLIANNIGVLWNEIQSMPEELTIVTAWIGILSFAFQIYFDFSGYSDMAIGLGKIFGFDFPENFKYPYTSKSITDFWRRWHISLGTWFKDYVYIPLGGSRCTKPRFYRNLFIVWFLTGLWHGASWNFILWGLYFGIIILLEKTLLLKVLKRVPKALCHIYSLLLILVGWVLFYFESLPKGINYLKAMFGLSPIDFINSRCIYLLYNYAIILFIAALASTPIIHKFIYRLKIKWEGFYHFASISFITMIMFLSTAYLVDATYNPFLYFRF</sequence>
<feature type="transmembrane region" description="Helical" evidence="8">
    <location>
        <begin position="350"/>
        <end position="372"/>
    </location>
</feature>
<feature type="transmembrane region" description="Helical" evidence="8">
    <location>
        <begin position="220"/>
        <end position="238"/>
    </location>
</feature>
<reference evidence="9 10" key="1">
    <citation type="journal article" date="2019" name="Int. J. Syst. Evol. Microbiol.">
        <title>The Global Catalogue of Microorganisms (GCM) 10K type strain sequencing project: providing services to taxonomists for standard genome sequencing and annotation.</title>
        <authorList>
            <consortium name="The Broad Institute Genomics Platform"/>
            <consortium name="The Broad Institute Genome Sequencing Center for Infectious Disease"/>
            <person name="Wu L."/>
            <person name="Ma J."/>
        </authorList>
    </citation>
    <scope>NUCLEOTIDE SEQUENCE [LARGE SCALE GENOMIC DNA]</scope>
    <source>
        <strain evidence="9 10">JCM 1405</strain>
    </source>
</reference>
<keyword evidence="6 7" id="KW-0472">Membrane</keyword>
<evidence type="ECO:0000256" key="5">
    <source>
        <dbReference type="ARBA" id="ARBA00022989"/>
    </source>
</evidence>
<evidence type="ECO:0000256" key="2">
    <source>
        <dbReference type="ARBA" id="ARBA00010323"/>
    </source>
</evidence>
<dbReference type="PANTHER" id="PTHR13285:SF18">
    <property type="entry name" value="PROTEIN-CYSTEINE N-PALMITOYLTRANSFERASE RASP"/>
    <property type="match status" value="1"/>
</dbReference>
<keyword evidence="5 8" id="KW-1133">Transmembrane helix</keyword>
<dbReference type="PIRSF" id="PIRSF500217">
    <property type="entry name" value="AlgI"/>
    <property type="match status" value="1"/>
</dbReference>